<evidence type="ECO:0000259" key="1">
    <source>
        <dbReference type="Pfam" id="PF10441"/>
    </source>
</evidence>
<feature type="domain" description="Nucleolar 27S pre-rRNA processing Urb2/Npa2 C-terminal" evidence="1">
    <location>
        <begin position="743"/>
        <end position="976"/>
    </location>
</feature>
<evidence type="ECO:0000313" key="2">
    <source>
        <dbReference type="EnsemblMetazoa" id="tetur09g01350.1"/>
    </source>
</evidence>
<reference evidence="2" key="2">
    <citation type="submission" date="2015-06" db="UniProtKB">
        <authorList>
            <consortium name="EnsemblMetazoa"/>
        </authorList>
    </citation>
    <scope>IDENTIFICATION</scope>
</reference>
<dbReference type="Pfam" id="PF10441">
    <property type="entry name" value="Urb2"/>
    <property type="match status" value="1"/>
</dbReference>
<name>T1KD17_TETUR</name>
<dbReference type="AlphaFoldDB" id="T1KD17"/>
<dbReference type="PANTHER" id="PTHR15682:SF2">
    <property type="entry name" value="UNHEALTHY RIBOSOME BIOGENESIS PROTEIN 2 HOMOLOG"/>
    <property type="match status" value="1"/>
</dbReference>
<keyword evidence="3" id="KW-1185">Reference proteome</keyword>
<proteinExistence type="predicted"/>
<dbReference type="GO" id="GO:0005730">
    <property type="term" value="C:nucleolus"/>
    <property type="evidence" value="ECO:0007669"/>
    <property type="project" value="TreeGrafter"/>
</dbReference>
<organism evidence="2 3">
    <name type="scientific">Tetranychus urticae</name>
    <name type="common">Two-spotted spider mite</name>
    <dbReference type="NCBI Taxonomy" id="32264"/>
    <lineage>
        <taxon>Eukaryota</taxon>
        <taxon>Metazoa</taxon>
        <taxon>Ecdysozoa</taxon>
        <taxon>Arthropoda</taxon>
        <taxon>Chelicerata</taxon>
        <taxon>Arachnida</taxon>
        <taxon>Acari</taxon>
        <taxon>Acariformes</taxon>
        <taxon>Trombidiformes</taxon>
        <taxon>Prostigmata</taxon>
        <taxon>Eleutherengona</taxon>
        <taxon>Raphignathae</taxon>
        <taxon>Tetranychoidea</taxon>
        <taxon>Tetranychidae</taxon>
        <taxon>Tetranychus</taxon>
    </lineage>
</organism>
<dbReference type="EnsemblMetazoa" id="tetur09g01350.1">
    <property type="protein sequence ID" value="tetur09g01350.1"/>
    <property type="gene ID" value="tetur09g01350"/>
</dbReference>
<dbReference type="InterPro" id="IPR052609">
    <property type="entry name" value="Ribosome_Biogenesis_Reg"/>
</dbReference>
<dbReference type="EMBL" id="CAEY01002007">
    <property type="status" value="NOT_ANNOTATED_CDS"/>
    <property type="molecule type" value="Genomic_DNA"/>
</dbReference>
<accession>T1KD17</accession>
<dbReference type="InterPro" id="IPR018849">
    <property type="entry name" value="Urb2/Npa2_C"/>
</dbReference>
<reference evidence="3" key="1">
    <citation type="submission" date="2011-08" db="EMBL/GenBank/DDBJ databases">
        <authorList>
            <person name="Rombauts S."/>
        </authorList>
    </citation>
    <scope>NUCLEOTIDE SEQUENCE</scope>
    <source>
        <strain evidence="3">London</strain>
    </source>
</reference>
<dbReference type="HOGENOM" id="CLU_304092_0_0_1"/>
<dbReference type="GO" id="GO:0042254">
    <property type="term" value="P:ribosome biogenesis"/>
    <property type="evidence" value="ECO:0007669"/>
    <property type="project" value="TreeGrafter"/>
</dbReference>
<dbReference type="Proteomes" id="UP000015104">
    <property type="component" value="Unassembled WGS sequence"/>
</dbReference>
<dbReference type="PANTHER" id="PTHR15682">
    <property type="entry name" value="UNHEALTHY RIBOSOME BIOGENESIS PROTEIN 2 HOMOLOG"/>
    <property type="match status" value="1"/>
</dbReference>
<sequence length="978" mass="113301">MELIPDEDFVTQWLQKSDYDECSVSGMLKNQLNYFTNRRQIDKFHSWLFNCCRPVNSSFGTVYLPQEFKLIYGAVIIKAPPLQTIQTWKLFLQETIVNSPVILELFICFLSHVRVCDDLVPKMILPQEKWCIETTRDVILNVPFTDIQSHDQLTMILRLCYSWGNLILLSYFYAKEKPNLQFSKAAWYDLQPLHDYYDASIWKPIVVEIISTDSSLTEIIFQLLIQKLSILAKAIHIEDDPEVQKLCSKNVLSTVSRILSRIDKEPKLLDSLDLWRFSSFVPDSQMFMLTRAIVKRVVHHEESISYSLTSTIEKGCEKSVFVVSMLNSTIEQFASAFPSEHNFGRLYSYLCEQRFFHDSSEILNDGEKEDLKNYIENTFQEKEAIRIPETTHKAFKILDYLPLEHLQGESQLKCSVLLISLLFSSDFDSDIGELSANYLISILQSQHYFWFFQIYPASDFFSKLFQNICSKDSVHECYGRFINAIIKKYFSDYNDKAEISILKSIYDYVKCAKPRTKLCLSTILLEISMDSDPLLSQLLVKDLLVSLNKSKKEKFTPKEINSTLMVIMEYFSKKSSASNEGNADLLRQFTSLCSKSLSKFSLYDMDSINFKSDVVLLTFLCKKSNRLDTLSIFDEDRPLWSFLFPDYPEINEETDVNIDEFMNQGNISTCLRAIPVISKRVFENLAKKSGDLDGHLNYCLKILKSETLESKKIIAIHALKGLFDRQWTKKDAKDNQLYQFIASSLDELLHSINELILGQSTCDSINAHLISACCDLIQDILRVGRDLLTSPRLYYCLQVCSCLPLQRLIKLPAMYSKVLISGQSIVHQFLLNYNSMATTSMVLIKDLLQNYLITLIQISDHSIFTAYSKTDQSCVVDGSANFNKLISQLTNDFADDFTPFAPHLITCYIHLNHKFNVHPLVKQNLTLCIYRLFNVIKSNQDWKSIYDMIHCRLDESGREFFKILYENYEKFYVFKGRF</sequence>
<protein>
    <recommendedName>
        <fullName evidence="1">Nucleolar 27S pre-rRNA processing Urb2/Npa2 C-terminal domain-containing protein</fullName>
    </recommendedName>
</protein>
<evidence type="ECO:0000313" key="3">
    <source>
        <dbReference type="Proteomes" id="UP000015104"/>
    </source>
</evidence>